<name>A0ABM5XTA5_VIBHA</name>
<sequence>MAMYGGHEFLTGGTSPHETESETITPEPEQPEASTCHTPPSPPSHDQPDELDNEEEEDTFHRNDIPKGPSLSHDKRGNFTFAPVYTPNITINEAPNITINGNLYFMQGGETMMPSQTGSTKENVTESDRVRQELNPNKSKQLQITRIVKMTPEQVSIAVKATTDESADLIAQTLGATGSDTRHVTFNNGVQAIVTGLPTHAPSVHHRGEGFTALNEAGLAFSQASYLNEKAKGEEVKVGETHSWHIGEGDKWLLSLKLDNLKLVDDDLQTQGTRQVTTKSVHNRERNIEHKEKGNVQQTNTLRMGGAIREETHELSTLGGRWGRKDRWEGANLKSKVENVASVFLSPGSAQAISGSHGNLTAGIFNNTTSFNLKKNEKNDHIESSMFLQTEDCENTRTNTNRKRSMLDVYGDTGKEHVVSDSRKYAKSEVYSEDPATFTSRGDTQKPPYALSKPTQTVSDNFKQILKETLPRASTRTTEDVRNDAFEKVFDHSGRWVRVGSRWVSNPELKVGNEASVTLSPGSAQAIYGRHSNRSTGVFMNMSGSTLKKTENQPKSKGEQATRRLHVWGHRAFPFVNMNNLVSDVKKA</sequence>
<keyword evidence="3" id="KW-1185">Reference proteome</keyword>
<feature type="compositionally biased region" description="Acidic residues" evidence="1">
    <location>
        <begin position="49"/>
        <end position="58"/>
    </location>
</feature>
<feature type="compositionally biased region" description="Basic and acidic residues" evidence="1">
    <location>
        <begin position="123"/>
        <end position="132"/>
    </location>
</feature>
<proteinExistence type="predicted"/>
<organism evidence="2 3">
    <name type="scientific">Vibrio harveyi</name>
    <name type="common">Beneckea harveyi</name>
    <dbReference type="NCBI Taxonomy" id="669"/>
    <lineage>
        <taxon>Bacteria</taxon>
        <taxon>Pseudomonadati</taxon>
        <taxon>Pseudomonadota</taxon>
        <taxon>Gammaproteobacteria</taxon>
        <taxon>Vibrionales</taxon>
        <taxon>Vibrionaceae</taxon>
        <taxon>Vibrio</taxon>
    </lineage>
</organism>
<dbReference type="RefSeq" id="WP_061064983.1">
    <property type="nucleotide sequence ID" value="NZ_CP014038.2"/>
</dbReference>
<dbReference type="Proteomes" id="UP000067422">
    <property type="component" value="Chromosome 1"/>
</dbReference>
<protein>
    <submittedName>
        <fullName evidence="2">Uncharacterized protein</fullName>
    </submittedName>
</protein>
<feature type="region of interest" description="Disordered" evidence="1">
    <location>
        <begin position="114"/>
        <end position="137"/>
    </location>
</feature>
<reference evidence="2" key="1">
    <citation type="submission" date="2018-01" db="EMBL/GenBank/DDBJ databases">
        <title>FDA dAtabase for Regulatory Grade micrObial Sequences (FDA-ARGOS): Supporting development and validation of Infectious Disease Dx tests.</title>
        <authorList>
            <person name="Hoffmann M."/>
            <person name="Allard M."/>
            <person name="Evans P."/>
            <person name="Brown E."/>
            <person name="Tallon L."/>
            <person name="Sadzewicz L."/>
            <person name="Sengamalay N."/>
            <person name="Ott S."/>
            <person name="Godinez A."/>
            <person name="Nagaraj S."/>
            <person name="Vyas G."/>
            <person name="Aluvathingal J."/>
            <person name="Nadendla S."/>
            <person name="Geyer C."/>
            <person name="Sichtig H."/>
        </authorList>
    </citation>
    <scope>NUCLEOTIDE SEQUENCE</scope>
    <source>
        <strain evidence="2">FDAARGOS_107</strain>
    </source>
</reference>
<dbReference type="EMBL" id="CP014038">
    <property type="protein sequence ID" value="AMF96287.1"/>
    <property type="molecule type" value="Genomic_DNA"/>
</dbReference>
<evidence type="ECO:0000313" key="2">
    <source>
        <dbReference type="EMBL" id="AMF96287.1"/>
    </source>
</evidence>
<feature type="region of interest" description="Disordered" evidence="1">
    <location>
        <begin position="430"/>
        <end position="455"/>
    </location>
</feature>
<feature type="region of interest" description="Disordered" evidence="1">
    <location>
        <begin position="1"/>
        <end position="78"/>
    </location>
</feature>
<accession>A0ABM5XTA5</accession>
<gene>
    <name evidence="2" type="ORF">AL538_00390</name>
</gene>
<evidence type="ECO:0000256" key="1">
    <source>
        <dbReference type="SAM" id="MobiDB-lite"/>
    </source>
</evidence>
<evidence type="ECO:0000313" key="3">
    <source>
        <dbReference type="Proteomes" id="UP000067422"/>
    </source>
</evidence>